<evidence type="ECO:0000256" key="1">
    <source>
        <dbReference type="SAM" id="Phobius"/>
    </source>
</evidence>
<evidence type="ECO:0000313" key="2">
    <source>
        <dbReference type="EMBL" id="ONM47915.1"/>
    </source>
</evidence>
<accession>A0A1V2TEK3</accession>
<organism evidence="2 3">
    <name type="scientific">Nocardia donostiensis</name>
    <dbReference type="NCBI Taxonomy" id="1538463"/>
    <lineage>
        <taxon>Bacteria</taxon>
        <taxon>Bacillati</taxon>
        <taxon>Actinomycetota</taxon>
        <taxon>Actinomycetes</taxon>
        <taxon>Mycobacteriales</taxon>
        <taxon>Nocardiaceae</taxon>
        <taxon>Nocardia</taxon>
    </lineage>
</organism>
<feature type="transmembrane region" description="Helical" evidence="1">
    <location>
        <begin position="58"/>
        <end position="80"/>
    </location>
</feature>
<keyword evidence="1" id="KW-1133">Transmembrane helix</keyword>
<gene>
    <name evidence="2" type="ORF">B0T46_14830</name>
</gene>
<keyword evidence="3" id="KW-1185">Reference proteome</keyword>
<dbReference type="EMBL" id="MUMY01000012">
    <property type="protein sequence ID" value="ONM47915.1"/>
    <property type="molecule type" value="Genomic_DNA"/>
</dbReference>
<keyword evidence="1" id="KW-0472">Membrane</keyword>
<dbReference type="RefSeq" id="WP_077117520.1">
    <property type="nucleotide sequence ID" value="NZ_MUKP01000008.1"/>
</dbReference>
<dbReference type="OrthoDB" id="6059004at2"/>
<protein>
    <submittedName>
        <fullName evidence="2">Uncharacterized protein</fullName>
    </submittedName>
</protein>
<dbReference type="AlphaFoldDB" id="A0A1V2TEK3"/>
<sequence length="97" mass="10020">MSAASGCRILIFAALLGAMRATTGTLRACIGFHLTFQVTAQFLTSSHWNLVVTDDPDLALSEIAFVAAPFLSTALLLGVLGRTGNSVSATPVSAPPE</sequence>
<comment type="caution">
    <text evidence="2">The sequence shown here is derived from an EMBL/GenBank/DDBJ whole genome shotgun (WGS) entry which is preliminary data.</text>
</comment>
<evidence type="ECO:0000313" key="3">
    <source>
        <dbReference type="Proteomes" id="UP000188836"/>
    </source>
</evidence>
<dbReference type="Proteomes" id="UP000188836">
    <property type="component" value="Unassembled WGS sequence"/>
</dbReference>
<proteinExistence type="predicted"/>
<name>A0A1V2TEK3_9NOCA</name>
<keyword evidence="1" id="KW-0812">Transmembrane</keyword>
<reference evidence="2 3" key="1">
    <citation type="journal article" date="2016" name="Antonie Van Leeuwenhoek">
        <title>Nocardia donostiensis sp. nov., isolated from human respiratory specimens.</title>
        <authorList>
            <person name="Ercibengoa M."/>
            <person name="Bell M."/>
            <person name="Marimon J.M."/>
            <person name="Humrighouse B."/>
            <person name="Klenk H.P."/>
            <person name="Potter G."/>
            <person name="Perez-Trallero E."/>
        </authorList>
    </citation>
    <scope>NUCLEOTIDE SEQUENCE [LARGE SCALE GENOMIC DNA]</scope>
    <source>
        <strain evidence="2 3">X1655</strain>
    </source>
</reference>